<reference evidence="3" key="1">
    <citation type="journal article" date="2019" name="Int. J. Syst. Evol. Microbiol.">
        <title>The Global Catalogue of Microorganisms (GCM) 10K type strain sequencing project: providing services to taxonomists for standard genome sequencing and annotation.</title>
        <authorList>
            <consortium name="The Broad Institute Genomics Platform"/>
            <consortium name="The Broad Institute Genome Sequencing Center for Infectious Disease"/>
            <person name="Wu L."/>
            <person name="Ma J."/>
        </authorList>
    </citation>
    <scope>NUCLEOTIDE SEQUENCE [LARGE SCALE GENOMIC DNA]</scope>
    <source>
        <strain evidence="3">CCUG 56752</strain>
    </source>
</reference>
<dbReference type="EMBL" id="JBHTIV010000010">
    <property type="protein sequence ID" value="MFD0932994.1"/>
    <property type="molecule type" value="Genomic_DNA"/>
</dbReference>
<keyword evidence="2" id="KW-0560">Oxidoreductase</keyword>
<name>A0ABW3GQU3_9FLAO</name>
<keyword evidence="2" id="KW-0503">Monooxygenase</keyword>
<evidence type="ECO:0000259" key="1">
    <source>
        <dbReference type="PROSITE" id="PS51725"/>
    </source>
</evidence>
<comment type="caution">
    <text evidence="2">The sequence shown here is derived from an EMBL/GenBank/DDBJ whole genome shotgun (WGS) entry which is preliminary data.</text>
</comment>
<dbReference type="InterPro" id="IPR007138">
    <property type="entry name" value="ABM_dom"/>
</dbReference>
<dbReference type="InterPro" id="IPR011008">
    <property type="entry name" value="Dimeric_a/b-barrel"/>
</dbReference>
<organism evidence="2 3">
    <name type="scientific">Psychroflexus salinarum</name>
    <dbReference type="NCBI Taxonomy" id="546024"/>
    <lineage>
        <taxon>Bacteria</taxon>
        <taxon>Pseudomonadati</taxon>
        <taxon>Bacteroidota</taxon>
        <taxon>Flavobacteriia</taxon>
        <taxon>Flavobacteriales</taxon>
        <taxon>Flavobacteriaceae</taxon>
        <taxon>Psychroflexus</taxon>
    </lineage>
</organism>
<dbReference type="GO" id="GO:0004497">
    <property type="term" value="F:monooxygenase activity"/>
    <property type="evidence" value="ECO:0007669"/>
    <property type="project" value="UniProtKB-KW"/>
</dbReference>
<dbReference type="PROSITE" id="PS51725">
    <property type="entry name" value="ABM"/>
    <property type="match status" value="1"/>
</dbReference>
<evidence type="ECO:0000313" key="2">
    <source>
        <dbReference type="EMBL" id="MFD0932994.1"/>
    </source>
</evidence>
<dbReference type="Pfam" id="PF03992">
    <property type="entry name" value="ABM"/>
    <property type="match status" value="1"/>
</dbReference>
<dbReference type="Gene3D" id="3.30.70.100">
    <property type="match status" value="1"/>
</dbReference>
<dbReference type="Proteomes" id="UP001597049">
    <property type="component" value="Unassembled WGS sequence"/>
</dbReference>
<accession>A0ABW3GQU3</accession>
<protein>
    <submittedName>
        <fullName evidence="2">Quinol monooxygenase</fullName>
        <ecNumber evidence="2">1.-.-.-</ecNumber>
    </submittedName>
</protein>
<feature type="domain" description="ABM" evidence="1">
    <location>
        <begin position="2"/>
        <end position="91"/>
    </location>
</feature>
<keyword evidence="3" id="KW-1185">Reference proteome</keyword>
<dbReference type="RefSeq" id="WP_379658301.1">
    <property type="nucleotide sequence ID" value="NZ_JBHTIV010000010.1"/>
</dbReference>
<dbReference type="SUPFAM" id="SSF54909">
    <property type="entry name" value="Dimeric alpha+beta barrel"/>
    <property type="match status" value="1"/>
</dbReference>
<dbReference type="EC" id="1.-.-.-" evidence="2"/>
<gene>
    <name evidence="2" type="ORF">ACFQ0R_10345</name>
</gene>
<sequence length="98" mass="11750">MLVRIVKMQFNPEAIVGFRNLFEENKEKIRQFGGCQRLELYQDQKDKSIFFTYSYWESESHLNAYRNSDLFAEVWKATKARFSEKAEAWSLNKLVELD</sequence>
<proteinExistence type="predicted"/>
<evidence type="ECO:0000313" key="3">
    <source>
        <dbReference type="Proteomes" id="UP001597049"/>
    </source>
</evidence>